<proteinExistence type="predicted"/>
<dbReference type="EMBL" id="LR798301">
    <property type="protein sequence ID" value="CAB5222239.1"/>
    <property type="molecule type" value="Genomic_DNA"/>
</dbReference>
<reference evidence="1" key="1">
    <citation type="submission" date="2020-05" db="EMBL/GenBank/DDBJ databases">
        <authorList>
            <person name="Chiriac C."/>
            <person name="Salcher M."/>
            <person name="Ghai R."/>
            <person name="Kavagutti S V."/>
        </authorList>
    </citation>
    <scope>NUCLEOTIDE SEQUENCE</scope>
</reference>
<evidence type="ECO:0000313" key="1">
    <source>
        <dbReference type="EMBL" id="CAB5222239.1"/>
    </source>
</evidence>
<name>A0A6J7WVU1_9CAUD</name>
<organism evidence="1">
    <name type="scientific">uncultured Caudovirales phage</name>
    <dbReference type="NCBI Taxonomy" id="2100421"/>
    <lineage>
        <taxon>Viruses</taxon>
        <taxon>Duplodnaviria</taxon>
        <taxon>Heunggongvirae</taxon>
        <taxon>Uroviricota</taxon>
        <taxon>Caudoviricetes</taxon>
        <taxon>Peduoviridae</taxon>
        <taxon>Maltschvirus</taxon>
        <taxon>Maltschvirus maltsch</taxon>
    </lineage>
</organism>
<accession>A0A6J7WVU1</accession>
<sequence>MHTYTTTAVVSKITETARTYLRDFPKFFQTAFDAQTRTYELGHPNIDKDSLYIAVYTSNTPVELAASAFSLDQRNGLLRLTSTPAANSRLMVEGYYYEWITPDDLTFYAQKAINFHTHNIGVELENASPAVLDVIGLAALIEALWALMTEYSRDIDVMTSESVHIPGSQRFNMLRNLIEGWEQEYRKHAKALNIGPERIEIMNLRRVSRTTNRYVPIYKTKELGDYAPIERIFPDQDNGTIIYQEAEKLREDVFVDTDPPIGITTNAFY</sequence>
<protein>
    <submittedName>
        <fullName evidence="1">Uncharacterized protein</fullName>
    </submittedName>
</protein>
<gene>
    <name evidence="1" type="ORF">UFOVP361_39</name>
</gene>